<sequence length="85" mass="9333">MYSNGKNTAHSGEGRLVGNIVTLVIFFVMFAAGIYVLGYWTLEVAWWPTLVGFALMFLAFAIPMHLMGRAEKAEDLVAAANAHQN</sequence>
<dbReference type="EMBL" id="PNQX01000001">
    <property type="protein sequence ID" value="PMQ21762.1"/>
    <property type="molecule type" value="Genomic_DNA"/>
</dbReference>
<reference evidence="2 3" key="1">
    <citation type="journal article" date="2017" name="Elife">
        <title>Extensive horizontal gene transfer in cheese-associated bacteria.</title>
        <authorList>
            <person name="Bonham K.S."/>
            <person name="Wolfe B.E."/>
            <person name="Dutton R.J."/>
        </authorList>
    </citation>
    <scope>NUCLEOTIDE SEQUENCE [LARGE SCALE GENOMIC DNA]</scope>
    <source>
        <strain evidence="2 3">JB182</strain>
    </source>
</reference>
<dbReference type="AlphaFoldDB" id="A0A2N7S6J6"/>
<protein>
    <submittedName>
        <fullName evidence="2">Uncharacterized protein</fullName>
    </submittedName>
</protein>
<organism evidence="2 3">
    <name type="scientific">Glutamicibacter arilaitensis</name>
    <dbReference type="NCBI Taxonomy" id="256701"/>
    <lineage>
        <taxon>Bacteria</taxon>
        <taxon>Bacillati</taxon>
        <taxon>Actinomycetota</taxon>
        <taxon>Actinomycetes</taxon>
        <taxon>Micrococcales</taxon>
        <taxon>Micrococcaceae</taxon>
        <taxon>Glutamicibacter</taxon>
    </lineage>
</organism>
<dbReference type="RefSeq" id="WP_013348194.1">
    <property type="nucleotide sequence ID" value="NZ_JABUYH010000040.1"/>
</dbReference>
<dbReference type="OMA" id="TLEVAWW"/>
<evidence type="ECO:0000313" key="2">
    <source>
        <dbReference type="EMBL" id="PMQ21762.1"/>
    </source>
</evidence>
<name>A0A2N7S6J6_9MICC</name>
<dbReference type="Proteomes" id="UP000235739">
    <property type="component" value="Unassembled WGS sequence"/>
</dbReference>
<accession>A0A2N7S6J6</accession>
<proteinExistence type="predicted"/>
<keyword evidence="1" id="KW-1133">Transmembrane helix</keyword>
<feature type="transmembrane region" description="Helical" evidence="1">
    <location>
        <begin position="16"/>
        <end position="38"/>
    </location>
</feature>
<comment type="caution">
    <text evidence="2">The sequence shown here is derived from an EMBL/GenBank/DDBJ whole genome shotgun (WGS) entry which is preliminary data.</text>
</comment>
<gene>
    <name evidence="2" type="ORF">CIK84_09625</name>
</gene>
<evidence type="ECO:0000256" key="1">
    <source>
        <dbReference type="SAM" id="Phobius"/>
    </source>
</evidence>
<keyword evidence="1" id="KW-0472">Membrane</keyword>
<keyword evidence="1" id="KW-0812">Transmembrane</keyword>
<dbReference type="GeneID" id="303184439"/>
<evidence type="ECO:0000313" key="3">
    <source>
        <dbReference type="Proteomes" id="UP000235739"/>
    </source>
</evidence>
<feature type="transmembrane region" description="Helical" evidence="1">
    <location>
        <begin position="44"/>
        <end position="62"/>
    </location>
</feature>